<feature type="compositionally biased region" description="Low complexity" evidence="7">
    <location>
        <begin position="1408"/>
        <end position="1422"/>
    </location>
</feature>
<protein>
    <recommendedName>
        <fullName evidence="6">Protein transport protein sec16</fullName>
    </recommendedName>
</protein>
<evidence type="ECO:0000256" key="4">
    <source>
        <dbReference type="ARBA" id="ARBA00022824"/>
    </source>
</evidence>
<feature type="compositionally biased region" description="Low complexity" evidence="7">
    <location>
        <begin position="1335"/>
        <end position="1347"/>
    </location>
</feature>
<sequence>MASPPFELEDQTDEDFFNKLVDDEIDCTRSGPSFVDGSDSDEAKAFSNLSIDEVGPTGVDSGGGDGHDVGLGVESEEGIVAVSSDAHEGNLVGKESNSSTLREVGESSDVAMGSEGSLDGTIDSNNVMSETGVKVVAWSSFHSDSHFHSGSGLGSSSDFFSEFGDSVGDPFVKAVDTVNSGAEFKIMDGVLDNPVADVNSFSSIQNQEGQYYGANAEQTVDGHDLSSSQYWENLYPGWRYDPNTGEWHQLDGYDANENVNMNANAQESSVVSGQSAGGGVVSAQGSDVHYLQQTAQSIAGSVAEATTGSVSNWNQVSQGNAEYPAHMIFDPQYPGWYYDMIAQKWELLESYTPAVNQPTSVDHNQKNQNANISTGHFFPENNYSSHDKCEQVGKFGSQDLSSQGQVVDWAGSVNNYSQQNMAIWQPEPVAQNKGIGFTENQHFGNLYGEPAAQNKAFGFTENQQFGNLYGSSGHVNNSTYQQTGYKPSETVAVREQTSQSLDGANRVVGFQSFLPAENFSQHHNQSKMDPTQQMHFAPAYFESQKPATFSQQPLQSGTQFSHASSVGRSSAGRPPHALVTFGFGGRLIVMKDSSSLCTNSAYGSQDPVRGVVNVLNLMEVVRDNTDASSIGLGACDYFHSLCQQSFPGPLVGGNVGSRELNKWIDDKIANCEYPNTDYRKGYVLRLLFSLLKIACQYYGKLRSPFGSDEALKESDCPESAIAKLFASTKINGAQSSEYGALTRCLQNFPSEGQIQATAVEVQKLLVSGRKKEALQYAQEGQLWGPALVLASQLGDQFYGDTVKQMALHQFVAGSPLRTLCLLIAGQPADVFTNVATSSSLPGDVNIFQQPIQTGSNSMLDKWEENLAIITANRTKDDELVIIHLGDCLWKEGGEVTAAHICYLVAEANFESYSDSARLCLIGADHWKFPRTYASPEAIQRTELYEYSKVIGNSQFIVLPFQPYKLIYAHMLAEVGKLSDSLKYCQAILKSLKTGRAPEVDTWKQMVLSLEERIRTHQQGGYGTNLDPTKLVGKLLNFFDSTAHRVVGGLPPPIPSSSHSSVQRNEHVHQLGGPIVSNSQSTMAMSSLMPSASMEPISEWSGGSDRLTVPNRSISEPDFGKAPRKEANSSDTQGKASSRFGRFGSQIIQKTVGLVLRSRPDRQAKLGEKNKFYYDEKLKRWVEEGVEPPAEETVLPPPPTTAVFQNGMPDYNIKDTPNERLHINGGPEIKSPISSEQSPGIPPIPPSSNQFSARGRMGVRSRYVDTFNKGGGAPANLFQSPSIPSAKPGGGSNPKFFVPTPAASGEETAQLTGESLQEGIVTNENPPASSKEYSFSSPPTSTSSSMTMQRFPSMDNIVHRRMGGMANDNSSLHPPSRRAASWSGSLNDANNPSKMAEIKPLGEALGMHSSSFMPSNPPSMRFSTSGSSFGEDLHEVEL</sequence>
<dbReference type="GO" id="GO:0012507">
    <property type="term" value="C:ER to Golgi transport vesicle membrane"/>
    <property type="evidence" value="ECO:0007669"/>
    <property type="project" value="TreeGrafter"/>
</dbReference>
<feature type="region of interest" description="Disordered" evidence="7">
    <location>
        <begin position="1323"/>
        <end position="1347"/>
    </location>
</feature>
<feature type="domain" description="Sec16 Sec23-binding" evidence="8">
    <location>
        <begin position="761"/>
        <end position="1020"/>
    </location>
</feature>
<comment type="subcellular location">
    <subcellularLocation>
        <location evidence="1">Endoplasmic reticulum</location>
    </subcellularLocation>
    <subcellularLocation>
        <location evidence="6">Golgi apparatus membrane</location>
    </subcellularLocation>
</comment>
<feature type="region of interest" description="Disordered" evidence="7">
    <location>
        <begin position="90"/>
        <end position="125"/>
    </location>
</feature>
<keyword evidence="6" id="KW-0333">Golgi apparatus</keyword>
<dbReference type="GO" id="GO:0016192">
    <property type="term" value="P:vesicle-mediated transport"/>
    <property type="evidence" value="ECO:0007669"/>
    <property type="project" value="UniProtKB-KW"/>
</dbReference>
<feature type="compositionally biased region" description="Polar residues" evidence="7">
    <location>
        <begin position="1381"/>
        <end position="1392"/>
    </location>
</feature>
<dbReference type="GO" id="GO:0070973">
    <property type="term" value="P:protein localization to endoplasmic reticulum exit site"/>
    <property type="evidence" value="ECO:0007669"/>
    <property type="project" value="TreeGrafter"/>
</dbReference>
<feature type="domain" description="Sec16 central conserved" evidence="9">
    <location>
        <begin position="576"/>
        <end position="699"/>
    </location>
</feature>
<proteinExistence type="inferred from homology"/>
<comment type="similarity">
    <text evidence="2 6">Belongs to the SEC16 family.</text>
</comment>
<evidence type="ECO:0000313" key="11">
    <source>
        <dbReference type="Proteomes" id="UP001415857"/>
    </source>
</evidence>
<evidence type="ECO:0000259" key="9">
    <source>
        <dbReference type="Pfam" id="PF12932"/>
    </source>
</evidence>
<dbReference type="Pfam" id="PF12931">
    <property type="entry name" value="TPR_Sec16"/>
    <property type="match status" value="1"/>
</dbReference>
<evidence type="ECO:0000256" key="1">
    <source>
        <dbReference type="ARBA" id="ARBA00004240"/>
    </source>
</evidence>
<evidence type="ECO:0000259" key="8">
    <source>
        <dbReference type="Pfam" id="PF12931"/>
    </source>
</evidence>
<keyword evidence="11" id="KW-1185">Reference proteome</keyword>
<feature type="compositionally biased region" description="Polar residues" evidence="7">
    <location>
        <begin position="1323"/>
        <end position="1334"/>
    </location>
</feature>
<evidence type="ECO:0000256" key="2">
    <source>
        <dbReference type="ARBA" id="ARBA00005927"/>
    </source>
</evidence>
<evidence type="ECO:0000256" key="7">
    <source>
        <dbReference type="SAM" id="MobiDB-lite"/>
    </source>
</evidence>
<dbReference type="EMBL" id="JBBPBK010000012">
    <property type="protein sequence ID" value="KAK9273755.1"/>
    <property type="molecule type" value="Genomic_DNA"/>
</dbReference>
<evidence type="ECO:0000313" key="10">
    <source>
        <dbReference type="EMBL" id="KAK9273755.1"/>
    </source>
</evidence>
<dbReference type="InterPro" id="IPR024298">
    <property type="entry name" value="Sec16_Sec23-bd"/>
</dbReference>
<feature type="region of interest" description="Disordered" evidence="7">
    <location>
        <begin position="1085"/>
        <end position="1141"/>
    </location>
</feature>
<dbReference type="PANTHER" id="PTHR13402:SF6">
    <property type="entry name" value="SECRETORY 16, ISOFORM I"/>
    <property type="match status" value="1"/>
</dbReference>
<dbReference type="GO" id="GO:0007030">
    <property type="term" value="P:Golgi organization"/>
    <property type="evidence" value="ECO:0007669"/>
    <property type="project" value="TreeGrafter"/>
</dbReference>
<dbReference type="GO" id="GO:0070971">
    <property type="term" value="C:endoplasmic reticulum exit site"/>
    <property type="evidence" value="ECO:0007669"/>
    <property type="project" value="UniProtKB-ARBA"/>
</dbReference>
<dbReference type="Gene3D" id="1.25.40.1030">
    <property type="match status" value="1"/>
</dbReference>
<dbReference type="PANTHER" id="PTHR13402">
    <property type="entry name" value="RGPR-RELATED"/>
    <property type="match status" value="1"/>
</dbReference>
<comment type="caution">
    <text evidence="10">The sequence shown here is derived from an EMBL/GenBank/DDBJ whole genome shotgun (WGS) entry which is preliminary data.</text>
</comment>
<dbReference type="Proteomes" id="UP001415857">
    <property type="component" value="Unassembled WGS sequence"/>
</dbReference>
<evidence type="ECO:0000256" key="3">
    <source>
        <dbReference type="ARBA" id="ARBA00022448"/>
    </source>
</evidence>
<organism evidence="10 11">
    <name type="scientific">Liquidambar formosana</name>
    <name type="common">Formosan gum</name>
    <dbReference type="NCBI Taxonomy" id="63359"/>
    <lineage>
        <taxon>Eukaryota</taxon>
        <taxon>Viridiplantae</taxon>
        <taxon>Streptophyta</taxon>
        <taxon>Embryophyta</taxon>
        <taxon>Tracheophyta</taxon>
        <taxon>Spermatophyta</taxon>
        <taxon>Magnoliopsida</taxon>
        <taxon>eudicotyledons</taxon>
        <taxon>Gunneridae</taxon>
        <taxon>Pentapetalae</taxon>
        <taxon>Saxifragales</taxon>
        <taxon>Altingiaceae</taxon>
        <taxon>Liquidambar</taxon>
    </lineage>
</organism>
<accession>A0AAP0RAU9</accession>
<feature type="region of interest" description="Disordered" evidence="7">
    <location>
        <begin position="1405"/>
        <end position="1437"/>
    </location>
</feature>
<keyword evidence="6" id="KW-0472">Membrane</keyword>
<dbReference type="CDD" id="cd09233">
    <property type="entry name" value="ACE1-Sec16-like"/>
    <property type="match status" value="1"/>
</dbReference>
<reference evidence="10 11" key="1">
    <citation type="journal article" date="2024" name="Plant J.">
        <title>Genome sequences and population genomics reveal climatic adaptation and genomic divergence between two closely related sweetgum species.</title>
        <authorList>
            <person name="Xu W.Q."/>
            <person name="Ren C.Q."/>
            <person name="Zhang X.Y."/>
            <person name="Comes H.P."/>
            <person name="Liu X.H."/>
            <person name="Li Y.G."/>
            <person name="Kettle C.J."/>
            <person name="Jalonen R."/>
            <person name="Gaisberger H."/>
            <person name="Ma Y.Z."/>
            <person name="Qiu Y.X."/>
        </authorList>
    </citation>
    <scope>NUCLEOTIDE SEQUENCE [LARGE SCALE GENOMIC DNA]</scope>
    <source>
        <strain evidence="10">Hangzhou</strain>
    </source>
</reference>
<evidence type="ECO:0000256" key="6">
    <source>
        <dbReference type="RuleBase" id="RU364101"/>
    </source>
</evidence>
<dbReference type="GO" id="GO:0015031">
    <property type="term" value="P:protein transport"/>
    <property type="evidence" value="ECO:0007669"/>
    <property type="project" value="UniProtKB-KW"/>
</dbReference>
<dbReference type="GO" id="GO:0000139">
    <property type="term" value="C:Golgi membrane"/>
    <property type="evidence" value="ECO:0007669"/>
    <property type="project" value="UniProtKB-SubCell"/>
</dbReference>
<dbReference type="InterPro" id="IPR024340">
    <property type="entry name" value="Sec16_CCD"/>
</dbReference>
<name>A0AAP0RAU9_LIQFO</name>
<feature type="compositionally biased region" description="Basic and acidic residues" evidence="7">
    <location>
        <begin position="1117"/>
        <end position="1127"/>
    </location>
</feature>
<keyword evidence="5 6" id="KW-0931">ER-Golgi transport</keyword>
<keyword evidence="6" id="KW-0653">Protein transport</keyword>
<dbReference type="Pfam" id="PF12932">
    <property type="entry name" value="Sec16"/>
    <property type="match status" value="1"/>
</dbReference>
<gene>
    <name evidence="10" type="ORF">L1049_018565</name>
</gene>
<feature type="region of interest" description="Disordered" evidence="7">
    <location>
        <begin position="1364"/>
        <end position="1393"/>
    </location>
</feature>
<keyword evidence="3 6" id="KW-0813">Transport</keyword>
<evidence type="ECO:0000256" key="5">
    <source>
        <dbReference type="ARBA" id="ARBA00022892"/>
    </source>
</evidence>
<keyword evidence="4 6" id="KW-0256">Endoplasmic reticulum</keyword>